<dbReference type="Proteomes" id="UP000287033">
    <property type="component" value="Unassembled WGS sequence"/>
</dbReference>
<name>A0A401S6P5_CHIPU</name>
<proteinExistence type="predicted"/>
<accession>A0A401S6P5</accession>
<comment type="caution">
    <text evidence="1">The sequence shown here is derived from an EMBL/GenBank/DDBJ whole genome shotgun (WGS) entry which is preliminary data.</text>
</comment>
<evidence type="ECO:0000313" key="1">
    <source>
        <dbReference type="EMBL" id="GCC26048.1"/>
    </source>
</evidence>
<gene>
    <name evidence="1" type="ORF">chiPu_0004462</name>
</gene>
<protein>
    <submittedName>
        <fullName evidence="1">Uncharacterized protein</fullName>
    </submittedName>
</protein>
<organism evidence="1 2">
    <name type="scientific">Chiloscyllium punctatum</name>
    <name type="common">Brownbanded bambooshark</name>
    <name type="synonym">Hemiscyllium punctatum</name>
    <dbReference type="NCBI Taxonomy" id="137246"/>
    <lineage>
        <taxon>Eukaryota</taxon>
        <taxon>Metazoa</taxon>
        <taxon>Chordata</taxon>
        <taxon>Craniata</taxon>
        <taxon>Vertebrata</taxon>
        <taxon>Chondrichthyes</taxon>
        <taxon>Elasmobranchii</taxon>
        <taxon>Galeomorphii</taxon>
        <taxon>Galeoidea</taxon>
        <taxon>Orectolobiformes</taxon>
        <taxon>Hemiscylliidae</taxon>
        <taxon>Chiloscyllium</taxon>
    </lineage>
</organism>
<dbReference type="EMBL" id="BEZZ01000109">
    <property type="protein sequence ID" value="GCC26048.1"/>
    <property type="molecule type" value="Genomic_DNA"/>
</dbReference>
<sequence>MLSIQSCLRKQAVPFRLKANGRQPGISLSISAPARSPCAHLTAHCKMWTESKTVCRVLNTKPQRETLQLIL</sequence>
<keyword evidence="2" id="KW-1185">Reference proteome</keyword>
<reference evidence="1 2" key="1">
    <citation type="journal article" date="2018" name="Nat. Ecol. Evol.">
        <title>Shark genomes provide insights into elasmobranch evolution and the origin of vertebrates.</title>
        <authorList>
            <person name="Hara Y"/>
            <person name="Yamaguchi K"/>
            <person name="Onimaru K"/>
            <person name="Kadota M"/>
            <person name="Koyanagi M"/>
            <person name="Keeley SD"/>
            <person name="Tatsumi K"/>
            <person name="Tanaka K"/>
            <person name="Motone F"/>
            <person name="Kageyama Y"/>
            <person name="Nozu R"/>
            <person name="Adachi N"/>
            <person name="Nishimura O"/>
            <person name="Nakagawa R"/>
            <person name="Tanegashima C"/>
            <person name="Kiyatake I"/>
            <person name="Matsumoto R"/>
            <person name="Murakumo K"/>
            <person name="Nishida K"/>
            <person name="Terakita A"/>
            <person name="Kuratani S"/>
            <person name="Sato K"/>
            <person name="Hyodo S Kuraku.S."/>
        </authorList>
    </citation>
    <scope>NUCLEOTIDE SEQUENCE [LARGE SCALE GENOMIC DNA]</scope>
</reference>
<dbReference type="AlphaFoldDB" id="A0A401S6P5"/>
<evidence type="ECO:0000313" key="2">
    <source>
        <dbReference type="Proteomes" id="UP000287033"/>
    </source>
</evidence>